<evidence type="ECO:0000256" key="5">
    <source>
        <dbReference type="ARBA" id="ARBA00022670"/>
    </source>
</evidence>
<evidence type="ECO:0000256" key="8">
    <source>
        <dbReference type="HAMAP-Rule" id="MF_00181"/>
    </source>
</evidence>
<dbReference type="EMBL" id="MPBG01000002">
    <property type="protein sequence ID" value="RMI88962.1"/>
    <property type="molecule type" value="Genomic_DNA"/>
</dbReference>
<dbReference type="SUPFAM" id="SSF52949">
    <property type="entry name" value="Macro domain-like"/>
    <property type="match status" value="1"/>
</dbReference>
<dbReference type="OrthoDB" id="9809354at2"/>
<feature type="binding site" evidence="8">
    <location>
        <position position="340"/>
    </location>
    <ligand>
        <name>Mn(2+)</name>
        <dbReference type="ChEBI" id="CHEBI:29035"/>
        <label>1</label>
    </ligand>
</feature>
<dbReference type="GO" id="GO:0070006">
    <property type="term" value="F:metalloaminopeptidase activity"/>
    <property type="evidence" value="ECO:0007669"/>
    <property type="project" value="InterPro"/>
</dbReference>
<keyword evidence="8" id="KW-0479">Metal-binding</keyword>
<comment type="catalytic activity">
    <reaction evidence="1 8">
        <text>Release of an N-terminal amino acid, Xaa-|-Yaa-, in which Xaa is preferably Leu, but may be other amino acids including Pro although not Arg or Lys, and Yaa may be Pro. Amino acid amides and methyl esters are also readily hydrolyzed, but rates on arylamides are exceedingly low.</text>
        <dbReference type="EC" id="3.4.11.1"/>
    </reaction>
</comment>
<keyword evidence="8" id="KW-0464">Manganese</keyword>
<dbReference type="PROSITE" id="PS00631">
    <property type="entry name" value="CYTOSOL_AP"/>
    <property type="match status" value="1"/>
</dbReference>
<feature type="binding site" evidence="8">
    <location>
        <position position="261"/>
    </location>
    <ligand>
        <name>Mn(2+)</name>
        <dbReference type="ChEBI" id="CHEBI:29035"/>
        <label>1</label>
    </ligand>
</feature>
<dbReference type="NCBIfam" id="NF002075">
    <property type="entry name" value="PRK00913.2-2"/>
    <property type="match status" value="1"/>
</dbReference>
<dbReference type="PANTHER" id="PTHR11963:SF23">
    <property type="entry name" value="CYTOSOL AMINOPEPTIDASE"/>
    <property type="match status" value="1"/>
</dbReference>
<dbReference type="Gene3D" id="3.40.220.10">
    <property type="entry name" value="Leucine Aminopeptidase, subunit E, domain 1"/>
    <property type="match status" value="1"/>
</dbReference>
<comment type="function">
    <text evidence="7 8">Presumably involved in the processing and regular turnover of intracellular proteins. Catalyzes the removal of unsubstituted N-terminal amino acids from various peptides.</text>
</comment>
<organism evidence="10 11">
    <name type="scientific">Candidatus Phytoplasma solani</name>
    <dbReference type="NCBI Taxonomy" id="69896"/>
    <lineage>
        <taxon>Bacteria</taxon>
        <taxon>Bacillati</taxon>
        <taxon>Mycoplasmatota</taxon>
        <taxon>Mollicutes</taxon>
        <taxon>Acholeplasmatales</taxon>
        <taxon>Acholeplasmataceae</taxon>
        <taxon>Candidatus Phytoplasma</taxon>
        <taxon>16SrXII (Stolbur group)</taxon>
    </lineage>
</organism>
<gene>
    <name evidence="8 10" type="primary">pepA</name>
    <name evidence="10" type="ORF">PSSA1_v1c1670</name>
</gene>
<feature type="domain" description="Cytosol aminopeptidase" evidence="9">
    <location>
        <begin position="336"/>
        <end position="343"/>
    </location>
</feature>
<feature type="active site" evidence="8">
    <location>
        <position position="342"/>
    </location>
</feature>
<reference evidence="11" key="1">
    <citation type="submission" date="2016-11" db="EMBL/GenBank/DDBJ databases">
        <title>Genome sequence of Candidatus Phytoplasma solani strain SA-1.</title>
        <authorList>
            <person name="Haryono M."/>
            <person name="Samarzija I."/>
            <person name="Seruga Music M."/>
            <person name="Hogenhout S."/>
            <person name="Kuo C.-H."/>
        </authorList>
    </citation>
    <scope>NUCLEOTIDE SEQUENCE [LARGE SCALE GENOMIC DNA]</scope>
    <source>
        <strain evidence="11">SA-1</strain>
    </source>
</reference>
<dbReference type="Pfam" id="PF02789">
    <property type="entry name" value="Peptidase_M17_N"/>
    <property type="match status" value="1"/>
</dbReference>
<evidence type="ECO:0000256" key="3">
    <source>
        <dbReference type="ARBA" id="ARBA00009528"/>
    </source>
</evidence>
<dbReference type="GO" id="GO:0030145">
    <property type="term" value="F:manganese ion binding"/>
    <property type="evidence" value="ECO:0007669"/>
    <property type="project" value="UniProtKB-UniRule"/>
</dbReference>
<evidence type="ECO:0000259" key="9">
    <source>
        <dbReference type="PROSITE" id="PS00631"/>
    </source>
</evidence>
<dbReference type="InterPro" id="IPR011356">
    <property type="entry name" value="Leucine_aapep/pepB"/>
</dbReference>
<feature type="binding site" evidence="8">
    <location>
        <position position="340"/>
    </location>
    <ligand>
        <name>Mn(2+)</name>
        <dbReference type="ChEBI" id="CHEBI:29035"/>
        <label>2</label>
    </ligand>
</feature>
<feature type="binding site" evidence="8">
    <location>
        <position position="261"/>
    </location>
    <ligand>
        <name>Mn(2+)</name>
        <dbReference type="ChEBI" id="CHEBI:29035"/>
        <label>2</label>
    </ligand>
</feature>
<keyword evidence="8" id="KW-0963">Cytoplasm</keyword>
<keyword evidence="5 8" id="KW-0645">Protease</keyword>
<sequence length="494" mass="54002">MKIYFKKNYSSSIEADTAIVLQVQNVKNSFGLTEVDPKGIATKSYVRENFQGAFGSQIKLLYPEGSPVACLKVIGLGKKTNLNDEIFLKVGGLCLSNITKTSKIIVFIDASVSHIMHFVLGMLLKNYSFNRYHTRKNNANSANLTKTEVTFITENAYICQQELQQVTSLCRGVNLTKELVNEPANVLGTCEFVEKIKQLRQLGVEVEILEKEALEQLGANALLGVAQGAARPPYLAIMKWHGDKDATLQPIAFVGKGVVFDTGGISIKPSLNMENMKSDMAGAAAVVGLMHTLADRKAKVNVVGVVGLVENMPSSNALRPGDIIKSMSGQTIEVINTDAEGRLVLADALWYCKTQLKPKFMIDLATLTGAIVVSLGSQYAGLFANDDQLAQQLIHSGQATAEKVWQMPLSQEYDQLIDSRFADMRNSVSNYGAGSITAAQFLKRFVGEDIPWAHIDIAGVAAGKTFNEFNTSWASGFGVRLLNHLIQTYYEKNK</sequence>
<evidence type="ECO:0000256" key="7">
    <source>
        <dbReference type="ARBA" id="ARBA00049972"/>
    </source>
</evidence>
<dbReference type="InterPro" id="IPR000819">
    <property type="entry name" value="Peptidase_M17_C"/>
</dbReference>
<comment type="similarity">
    <text evidence="3 8">Belongs to the peptidase M17 family.</text>
</comment>
<accession>A0A421NYB1</accession>
<keyword evidence="11" id="KW-1185">Reference proteome</keyword>
<proteinExistence type="inferred from homology"/>
<feature type="active site" evidence="8">
    <location>
        <position position="268"/>
    </location>
</feature>
<protein>
    <recommendedName>
        <fullName evidence="8">Probable cytosol aminopeptidase</fullName>
        <ecNumber evidence="8">3.4.11.1</ecNumber>
    </recommendedName>
    <alternativeName>
        <fullName evidence="8">Leucine aminopeptidase</fullName>
        <shortName evidence="8">LAP</shortName>
        <ecNumber evidence="8">3.4.11.10</ecNumber>
    </alternativeName>
    <alternativeName>
        <fullName evidence="8">Leucyl aminopeptidase</fullName>
    </alternativeName>
</protein>
<dbReference type="EC" id="3.4.11.10" evidence="8"/>
<dbReference type="Gene3D" id="3.40.630.10">
    <property type="entry name" value="Zn peptidases"/>
    <property type="match status" value="1"/>
</dbReference>
<evidence type="ECO:0000256" key="2">
    <source>
        <dbReference type="ARBA" id="ARBA00000967"/>
    </source>
</evidence>
<comment type="caution">
    <text evidence="10">The sequence shown here is derived from an EMBL/GenBank/DDBJ whole genome shotgun (WGS) entry which is preliminary data.</text>
</comment>
<dbReference type="RefSeq" id="WP_122225367.1">
    <property type="nucleotide sequence ID" value="NZ_MPBG01000002.1"/>
</dbReference>
<dbReference type="CDD" id="cd00433">
    <property type="entry name" value="Peptidase_M17"/>
    <property type="match status" value="1"/>
</dbReference>
<dbReference type="HAMAP" id="MF_00181">
    <property type="entry name" value="Cytosol_peptidase_M17"/>
    <property type="match status" value="1"/>
</dbReference>
<dbReference type="GO" id="GO:0005737">
    <property type="term" value="C:cytoplasm"/>
    <property type="evidence" value="ECO:0007669"/>
    <property type="project" value="UniProtKB-SubCell"/>
</dbReference>
<dbReference type="EC" id="3.4.11.1" evidence="8"/>
<dbReference type="NCBIfam" id="NF002077">
    <property type="entry name" value="PRK00913.2-4"/>
    <property type="match status" value="1"/>
</dbReference>
<comment type="catalytic activity">
    <reaction evidence="2 8">
        <text>Release of an N-terminal amino acid, preferentially leucine, but not glutamic or aspartic acids.</text>
        <dbReference type="EC" id="3.4.11.10"/>
    </reaction>
</comment>
<feature type="binding site" evidence="8">
    <location>
        <position position="279"/>
    </location>
    <ligand>
        <name>Mn(2+)</name>
        <dbReference type="ChEBI" id="CHEBI:29035"/>
        <label>2</label>
    </ligand>
</feature>
<feature type="binding site" evidence="8">
    <location>
        <position position="338"/>
    </location>
    <ligand>
        <name>Mn(2+)</name>
        <dbReference type="ChEBI" id="CHEBI:29035"/>
        <label>1</label>
    </ligand>
</feature>
<dbReference type="InterPro" id="IPR008283">
    <property type="entry name" value="Peptidase_M17_N"/>
</dbReference>
<evidence type="ECO:0000256" key="6">
    <source>
        <dbReference type="ARBA" id="ARBA00022801"/>
    </source>
</evidence>
<keyword evidence="4 8" id="KW-0031">Aminopeptidase</keyword>
<dbReference type="AlphaFoldDB" id="A0A421NYB1"/>
<name>A0A421NYB1_9MOLU</name>
<feature type="binding site" evidence="8">
    <location>
        <position position="256"/>
    </location>
    <ligand>
        <name>Mn(2+)</name>
        <dbReference type="ChEBI" id="CHEBI:29035"/>
        <label>2</label>
    </ligand>
</feature>
<dbReference type="InterPro" id="IPR023042">
    <property type="entry name" value="Peptidase_M17_leu_NH2_pept"/>
</dbReference>
<dbReference type="PRINTS" id="PR00481">
    <property type="entry name" value="LAMNOPPTDASE"/>
</dbReference>
<dbReference type="InterPro" id="IPR043472">
    <property type="entry name" value="Macro_dom-like"/>
</dbReference>
<dbReference type="PANTHER" id="PTHR11963">
    <property type="entry name" value="LEUCINE AMINOPEPTIDASE-RELATED"/>
    <property type="match status" value="1"/>
</dbReference>
<comment type="cofactor">
    <cofactor evidence="8">
        <name>Mn(2+)</name>
        <dbReference type="ChEBI" id="CHEBI:29035"/>
    </cofactor>
    <text evidence="8">Binds 2 manganese ions per subunit.</text>
</comment>
<evidence type="ECO:0000313" key="10">
    <source>
        <dbReference type="EMBL" id="RMI88962.1"/>
    </source>
</evidence>
<dbReference type="STRING" id="69896.S284_02440"/>
<evidence type="ECO:0000313" key="11">
    <source>
        <dbReference type="Proteomes" id="UP000283896"/>
    </source>
</evidence>
<evidence type="ECO:0000256" key="1">
    <source>
        <dbReference type="ARBA" id="ARBA00000135"/>
    </source>
</evidence>
<keyword evidence="6 8" id="KW-0378">Hydrolase</keyword>
<dbReference type="GO" id="GO:0006508">
    <property type="term" value="P:proteolysis"/>
    <property type="evidence" value="ECO:0007669"/>
    <property type="project" value="UniProtKB-KW"/>
</dbReference>
<comment type="subcellular location">
    <subcellularLocation>
        <location evidence="8">Cytoplasm</location>
    </subcellularLocation>
</comment>
<dbReference type="SUPFAM" id="SSF53187">
    <property type="entry name" value="Zn-dependent exopeptidases"/>
    <property type="match status" value="1"/>
</dbReference>
<dbReference type="Pfam" id="PF00883">
    <property type="entry name" value="Peptidase_M17"/>
    <property type="match status" value="1"/>
</dbReference>
<evidence type="ECO:0000256" key="4">
    <source>
        <dbReference type="ARBA" id="ARBA00022438"/>
    </source>
</evidence>
<dbReference type="Proteomes" id="UP000283896">
    <property type="component" value="Unassembled WGS sequence"/>
</dbReference>